<evidence type="ECO:0000313" key="1">
    <source>
        <dbReference type="WBParaSite" id="SCUD_0000395301-mRNA-1"/>
    </source>
</evidence>
<accession>A0A183JML9</accession>
<reference evidence="1" key="1">
    <citation type="submission" date="2016-06" db="UniProtKB">
        <authorList>
            <consortium name="WormBaseParasite"/>
        </authorList>
    </citation>
    <scope>IDENTIFICATION</scope>
</reference>
<name>A0A183JML9_9TREM</name>
<sequence length="70" mass="7978">MEYLHKLCKDNLAGHSPATVSTKRISGFKLRCLRNQRTMTEVERKARANWTSLKPSLLAIITFSACRTKV</sequence>
<dbReference type="WBParaSite" id="SCUD_0000395301-mRNA-1">
    <property type="protein sequence ID" value="SCUD_0000395301-mRNA-1"/>
    <property type="gene ID" value="SCUD_0000395301"/>
</dbReference>
<organism evidence="1">
    <name type="scientific">Schistosoma curassoni</name>
    <dbReference type="NCBI Taxonomy" id="6186"/>
    <lineage>
        <taxon>Eukaryota</taxon>
        <taxon>Metazoa</taxon>
        <taxon>Spiralia</taxon>
        <taxon>Lophotrochozoa</taxon>
        <taxon>Platyhelminthes</taxon>
        <taxon>Trematoda</taxon>
        <taxon>Digenea</taxon>
        <taxon>Strigeidida</taxon>
        <taxon>Schistosomatoidea</taxon>
        <taxon>Schistosomatidae</taxon>
        <taxon>Schistosoma</taxon>
    </lineage>
</organism>
<dbReference type="AlphaFoldDB" id="A0A183JML9"/>
<proteinExistence type="predicted"/>
<protein>
    <submittedName>
        <fullName evidence="1">Uncharacterized protein</fullName>
    </submittedName>
</protein>